<gene>
    <name evidence="3" type="ORF">CLV93_103410</name>
</gene>
<protein>
    <submittedName>
        <fullName evidence="3">Uncharacterized protein</fullName>
    </submittedName>
</protein>
<evidence type="ECO:0000256" key="2">
    <source>
        <dbReference type="SAM" id="Phobius"/>
    </source>
</evidence>
<evidence type="ECO:0000313" key="3">
    <source>
        <dbReference type="EMBL" id="PSK83984.1"/>
    </source>
</evidence>
<keyword evidence="2" id="KW-1133">Transmembrane helix</keyword>
<keyword evidence="1" id="KW-0175">Coiled coil</keyword>
<keyword evidence="2" id="KW-0812">Transmembrane</keyword>
<organism evidence="3 4">
    <name type="scientific">Prolixibacter denitrificans</name>
    <dbReference type="NCBI Taxonomy" id="1541063"/>
    <lineage>
        <taxon>Bacteria</taxon>
        <taxon>Pseudomonadati</taxon>
        <taxon>Bacteroidota</taxon>
        <taxon>Bacteroidia</taxon>
        <taxon>Marinilabiliales</taxon>
        <taxon>Prolixibacteraceae</taxon>
        <taxon>Prolixibacter</taxon>
    </lineage>
</organism>
<evidence type="ECO:0000313" key="4">
    <source>
        <dbReference type="Proteomes" id="UP000240621"/>
    </source>
</evidence>
<proteinExistence type="predicted"/>
<feature type="coiled-coil region" evidence="1">
    <location>
        <begin position="1172"/>
        <end position="1232"/>
    </location>
</feature>
<dbReference type="EMBL" id="PYGC01000003">
    <property type="protein sequence ID" value="PSK83984.1"/>
    <property type="molecule type" value="Genomic_DNA"/>
</dbReference>
<reference evidence="3 4" key="1">
    <citation type="submission" date="2018-03" db="EMBL/GenBank/DDBJ databases">
        <title>Genomic Encyclopedia of Archaeal and Bacterial Type Strains, Phase II (KMG-II): from individual species to whole genera.</title>
        <authorList>
            <person name="Goeker M."/>
        </authorList>
    </citation>
    <scope>NUCLEOTIDE SEQUENCE [LARGE SCALE GENOMIC DNA]</scope>
    <source>
        <strain evidence="3 4">DSM 27267</strain>
    </source>
</reference>
<name>A0A2P8CG89_9BACT</name>
<evidence type="ECO:0000256" key="1">
    <source>
        <dbReference type="SAM" id="Coils"/>
    </source>
</evidence>
<comment type="caution">
    <text evidence="3">The sequence shown here is derived from an EMBL/GenBank/DDBJ whole genome shotgun (WGS) entry which is preliminary data.</text>
</comment>
<feature type="transmembrane region" description="Helical" evidence="2">
    <location>
        <begin position="1469"/>
        <end position="1490"/>
    </location>
</feature>
<feature type="transmembrane region" description="Helical" evidence="2">
    <location>
        <begin position="1510"/>
        <end position="1532"/>
    </location>
</feature>
<dbReference type="OrthoDB" id="516973at2"/>
<dbReference type="RefSeq" id="WP_106541800.1">
    <property type="nucleotide sequence ID" value="NZ_BLAU01000001.1"/>
</dbReference>
<sequence length="1600" mass="179672">MGTEKIAFSSLRSLILTSKESRLRSNSRRNMLKKLGITLVSWNPAVDLINDTLHQRPVLHHSLHKLTIAYNHHNWTIDKSLLGGRPRYRVQQNEKEIRIRLKGSRFPGLQLSPDFTATLKSGTWGWQLHIRFDKLGIDQQLSLDEWLNGKTVRGSIPIDEVIRLDHSDSISIRSLANVEISCDWQLHARLHSKMKLTFSGESLQFSGFELSPNLQDTKLKSPVSFLNFTLPGKGTSRPVPINSDRISNSSEKTSQQINALLFDREKSYYQNTLLAYCGKENSPAYYYHPFRNEASLPLIESIVSVHYGERKSIELQGKVGHSPSWINIPGAALCLHDEPEVDDNFQLTIGDNGNELIACAVPLAGTRIGIEGAVSLPVQSLPQQIILSGEANSSPNIQINPQVRYTRLQLDVPIRLSMLRAEDLVELSFEFYNCRYTNKQQQSYIELRDAGKPGYMVVYFPPQHVLEEAFFRTSELKTNEPGANATGSNQPVALPAKFETAGKSRLVFELSKEFEGMPLIVNQLLSWERFKLRINPRAWLFTGLNTTRMIIPANISRFRQPAQISIPKNMKPLNISIIRNTEKATESEIRIAAHSRKQEVSEQRYEEQNAGKFLPAQVPTLTQLRQMNFVNMRPVNFFAPPTGMETSLEIPGRLFISPNQLAGFRHILQIINSYDDSYRPKTSIQLKPMMAMRRIGSSANSEATQEVPYQNQIFELWHTRMGVQLKSGEVSEEVFKNLSTIRAIWSRDVYNGKNLQYPGNNVEIPFRASLNAKDRNDLVHQTSHYGADFTPRAVAVNRLMLSALGGWLDAHGNFDYKDIQDAGFSLIDWKHLATLGRDQFVRVVRRGYLFPFGHEAALIKITQREFDEPTRSAADIQRMFVVVREPEFFYDPYTANNQFNAFPFQSIRLVSLVTPAIDLPTSLVSSPAQNFLINVGSSPFRFKMEAVDKEGTTIHFRCPMVFIEDYADFLGQHINDVIKIYNQTDENNNSQDDIYQKVRTTELNGQQIAYADSILPDDTSLETVTLRFKAKPYSYPGTRMNFYPEIDYAEVLVKAAEEFTGQKQPVKIELYDDRNEGTVWSKMWKDEKLPIDFNGGADKTGGFLSPNISVSGLSKIFGPVSGDVNYIAGLSFEPDKFFPDTPDIPGFNLPKIFGALPLGKLLNQVNLGASAFNQLKNQLSSYREQIDEVRKQILLKQAELEKAIAENKTEDIAKLKNEIATKTNDLQSLANQVRDFMNGQTPRIPNLKTYRVGNSFVAEYRWQPEFNKTTTVFDGFIALNADDPNNTLTINNRMVKSIDAQTPPQVEVMASMQNFNVSIGGMIAVDFRKLTFKAGTQTKKDVKVQLGTVPLRFLGPLSFVNGLQQIIPAEGFGEGVTIKLEGAGIRAGYDLKIPPIEVGIFSLANVSLGASLYLPFTGDPLTLGFNFCTRQNPFLLRVSLFGGGGFFALQTSIAGLTKLEAAFEFSAGLSLNVGVASGGVQVAGGFYYSIEYENDQSISKLSGYLRINGNLSILGIITLSMEFYLSLNAIIVNKMINGETVKKVEKMIGEASVKVKIEVLFFSKSVTVKVRRELRAADADPLFSDTIPEPAWLDYCKAFA</sequence>
<feature type="transmembrane region" description="Helical" evidence="2">
    <location>
        <begin position="1434"/>
        <end position="1457"/>
    </location>
</feature>
<accession>A0A2P8CG89</accession>
<keyword evidence="2" id="KW-0472">Membrane</keyword>
<dbReference type="Proteomes" id="UP000240621">
    <property type="component" value="Unassembled WGS sequence"/>
</dbReference>